<sequence>MVQGTIEDLTVAIRQKESELLDREADYARTNRCLEEKMRDLYDRRHYLANILEQEGERMRQFLIHHDAGQEEAESFYRRIYELQDEAERTYKNLLCDLEEELEESKRLFFRERDQLETELHDLRRCYYDD</sequence>
<name>A0AB36JTW5_9STRE</name>
<keyword evidence="5" id="KW-1185">Reference proteome</keyword>
<dbReference type="EMBL" id="MSPR01000005">
    <property type="protein sequence ID" value="ONK30178.1"/>
    <property type="molecule type" value="Genomic_DNA"/>
</dbReference>
<comment type="caution">
    <text evidence="2">The sequence shown here is derived from an EMBL/GenBank/DDBJ whole genome shotgun (WGS) entry which is preliminary data.</text>
</comment>
<proteinExistence type="predicted"/>
<evidence type="ECO:0000313" key="3">
    <source>
        <dbReference type="EMBL" id="ONK30178.1"/>
    </source>
</evidence>
<dbReference type="AlphaFoldDB" id="A0AB36JTW5"/>
<evidence type="ECO:0000313" key="4">
    <source>
        <dbReference type="Proteomes" id="UP000188600"/>
    </source>
</evidence>
<evidence type="ECO:0000313" key="5">
    <source>
        <dbReference type="Proteomes" id="UP000188946"/>
    </source>
</evidence>
<evidence type="ECO:0000256" key="1">
    <source>
        <dbReference type="SAM" id="Coils"/>
    </source>
</evidence>
<gene>
    <name evidence="3" type="ORF">BVE84_03715</name>
    <name evidence="2" type="ORF">BVE86_03215</name>
</gene>
<reference evidence="4 5" key="1">
    <citation type="submission" date="2016-12" db="EMBL/GenBank/DDBJ databases">
        <authorList>
            <person name="Gulvik C.A."/>
        </authorList>
    </citation>
    <scope>NUCLEOTIDE SEQUENCE [LARGE SCALE GENOMIC DNA]</scope>
    <source>
        <strain evidence="3 5">12-5202</strain>
        <strain evidence="2 4">12-5291</strain>
    </source>
</reference>
<dbReference type="EMBL" id="MSPT01000005">
    <property type="protein sequence ID" value="ONK28371.1"/>
    <property type="molecule type" value="Genomic_DNA"/>
</dbReference>
<protein>
    <recommendedName>
        <fullName evidence="6">Cingulin</fullName>
    </recommendedName>
</protein>
<dbReference type="RefSeq" id="WP_076995746.1">
    <property type="nucleotide sequence ID" value="NZ_MSPR01000005.1"/>
</dbReference>
<feature type="coiled-coil region" evidence="1">
    <location>
        <begin position="84"/>
        <end position="119"/>
    </location>
</feature>
<keyword evidence="1" id="KW-0175">Coiled coil</keyword>
<evidence type="ECO:0008006" key="6">
    <source>
        <dbReference type="Google" id="ProtNLM"/>
    </source>
</evidence>
<evidence type="ECO:0000313" key="2">
    <source>
        <dbReference type="EMBL" id="ONK28371.1"/>
    </source>
</evidence>
<organism evidence="2 4">
    <name type="scientific">Streptococcus azizii</name>
    <dbReference type="NCBI Taxonomy" id="1579424"/>
    <lineage>
        <taxon>Bacteria</taxon>
        <taxon>Bacillati</taxon>
        <taxon>Bacillota</taxon>
        <taxon>Bacilli</taxon>
        <taxon>Lactobacillales</taxon>
        <taxon>Streptococcaceae</taxon>
        <taxon>Streptococcus</taxon>
    </lineage>
</organism>
<accession>A0AB36JTW5</accession>
<dbReference type="Proteomes" id="UP000188946">
    <property type="component" value="Unassembled WGS sequence"/>
</dbReference>
<dbReference type="Proteomes" id="UP000188600">
    <property type="component" value="Unassembled WGS sequence"/>
</dbReference>